<accession>A0ACB8ELP2</accession>
<dbReference type="Proteomes" id="UP000827872">
    <property type="component" value="Linkage Group LG03"/>
</dbReference>
<proteinExistence type="predicted"/>
<sequence>MTERGGRVGADICQFGHHLHPIWNFPRNLGVSANPLYTLRSFTFSNLRLRRSWSKKMMACRQSGQRLPTELVDLHQDITRMIQWQKSQLQQGGPVVRKEYLAQLERYLQLYTEEARRLGNEGKREAAKEVLCKRNLVQRELQKFHQ</sequence>
<evidence type="ECO:0000313" key="2">
    <source>
        <dbReference type="Proteomes" id="UP000827872"/>
    </source>
</evidence>
<organism evidence="1 2">
    <name type="scientific">Sphaerodactylus townsendi</name>
    <dbReference type="NCBI Taxonomy" id="933632"/>
    <lineage>
        <taxon>Eukaryota</taxon>
        <taxon>Metazoa</taxon>
        <taxon>Chordata</taxon>
        <taxon>Craniata</taxon>
        <taxon>Vertebrata</taxon>
        <taxon>Euteleostomi</taxon>
        <taxon>Lepidosauria</taxon>
        <taxon>Squamata</taxon>
        <taxon>Bifurcata</taxon>
        <taxon>Gekkota</taxon>
        <taxon>Sphaerodactylidae</taxon>
        <taxon>Sphaerodactylus</taxon>
    </lineage>
</organism>
<keyword evidence="2" id="KW-1185">Reference proteome</keyword>
<evidence type="ECO:0000313" key="1">
    <source>
        <dbReference type="EMBL" id="KAH7993418.1"/>
    </source>
</evidence>
<reference evidence="1" key="1">
    <citation type="submission" date="2021-08" db="EMBL/GenBank/DDBJ databases">
        <title>The first chromosome-level gecko genome reveals the dynamic sex chromosomes of Neotropical dwarf geckos (Sphaerodactylidae: Sphaerodactylus).</title>
        <authorList>
            <person name="Pinto B.J."/>
            <person name="Keating S.E."/>
            <person name="Gamble T."/>
        </authorList>
    </citation>
    <scope>NUCLEOTIDE SEQUENCE</scope>
    <source>
        <strain evidence="1">TG3544</strain>
    </source>
</reference>
<comment type="caution">
    <text evidence="1">The sequence shown here is derived from an EMBL/GenBank/DDBJ whole genome shotgun (WGS) entry which is preliminary data.</text>
</comment>
<dbReference type="EMBL" id="CM037616">
    <property type="protein sequence ID" value="KAH7993418.1"/>
    <property type="molecule type" value="Genomic_DNA"/>
</dbReference>
<protein>
    <submittedName>
        <fullName evidence="1">Uncharacterized protein</fullName>
    </submittedName>
</protein>
<name>A0ACB8ELP2_9SAUR</name>
<gene>
    <name evidence="1" type="ORF">K3G42_030951</name>
</gene>